<gene>
    <name evidence="1" type="ORF">EYR41_004686</name>
</gene>
<proteinExistence type="predicted"/>
<accession>A0A7C8P753</accession>
<evidence type="ECO:0000313" key="2">
    <source>
        <dbReference type="Proteomes" id="UP000297595"/>
    </source>
</evidence>
<dbReference type="Proteomes" id="UP000297595">
    <property type="component" value="Unassembled WGS sequence"/>
</dbReference>
<dbReference type="AlphaFoldDB" id="A0A7C8P753"/>
<sequence>MQNTGLQVTIFVDVLGHVEFWREKERSSEHLGSCRALRVDTDLVARKARASVHILEQGRCAVLCCAVGKNDDPCFYCGKHHVEILGWWLHTIFQKARKVSTL</sequence>
<protein>
    <submittedName>
        <fullName evidence="1">Uncharacterized protein</fullName>
    </submittedName>
</protein>
<name>A0A7C8P753_ORBOL</name>
<organism evidence="1 2">
    <name type="scientific">Orbilia oligospora</name>
    <name type="common">Nematode-trapping fungus</name>
    <name type="synonym">Arthrobotrys oligospora</name>
    <dbReference type="NCBI Taxonomy" id="2813651"/>
    <lineage>
        <taxon>Eukaryota</taxon>
        <taxon>Fungi</taxon>
        <taxon>Dikarya</taxon>
        <taxon>Ascomycota</taxon>
        <taxon>Pezizomycotina</taxon>
        <taxon>Orbiliomycetes</taxon>
        <taxon>Orbiliales</taxon>
        <taxon>Orbiliaceae</taxon>
        <taxon>Orbilia</taxon>
    </lineage>
</organism>
<reference evidence="1 2" key="1">
    <citation type="submission" date="2019-03" db="EMBL/GenBank/DDBJ databases">
        <title>Nematode-trapping fungi genome.</title>
        <authorList>
            <person name="Vidal-Diez De Ulzurrun G."/>
        </authorList>
    </citation>
    <scope>NUCLEOTIDE SEQUENCE [LARGE SCALE GENOMIC DNA]</scope>
    <source>
        <strain evidence="1 2">TWF154</strain>
    </source>
</reference>
<evidence type="ECO:0000313" key="1">
    <source>
        <dbReference type="EMBL" id="TGJ72818.1"/>
    </source>
</evidence>
<comment type="caution">
    <text evidence="1">The sequence shown here is derived from an EMBL/GenBank/DDBJ whole genome shotgun (WGS) entry which is preliminary data.</text>
</comment>
<dbReference type="EMBL" id="SOZJ01000002">
    <property type="protein sequence ID" value="TGJ72818.1"/>
    <property type="molecule type" value="Genomic_DNA"/>
</dbReference>